<feature type="compositionally biased region" description="Basic and acidic residues" evidence="1">
    <location>
        <begin position="164"/>
        <end position="187"/>
    </location>
</feature>
<feature type="region of interest" description="Disordered" evidence="1">
    <location>
        <begin position="237"/>
        <end position="278"/>
    </location>
</feature>
<feature type="region of interest" description="Disordered" evidence="1">
    <location>
        <begin position="117"/>
        <end position="148"/>
    </location>
</feature>
<gene>
    <name evidence="2" type="ORF">OLC1_LOCUS9298</name>
</gene>
<evidence type="ECO:0000313" key="3">
    <source>
        <dbReference type="Proteomes" id="UP001161247"/>
    </source>
</evidence>
<keyword evidence="3" id="KW-1185">Reference proteome</keyword>
<accession>A0AAV1CXS7</accession>
<evidence type="ECO:0000256" key="1">
    <source>
        <dbReference type="SAM" id="MobiDB-lite"/>
    </source>
</evidence>
<name>A0AAV1CXS7_OLDCO</name>
<dbReference type="EMBL" id="OX459120">
    <property type="protein sequence ID" value="CAI9099237.1"/>
    <property type="molecule type" value="Genomic_DNA"/>
</dbReference>
<protein>
    <submittedName>
        <fullName evidence="2">OLC1v1036022C1</fullName>
    </submittedName>
</protein>
<evidence type="ECO:0000313" key="2">
    <source>
        <dbReference type="EMBL" id="CAI9099237.1"/>
    </source>
</evidence>
<dbReference type="AlphaFoldDB" id="A0AAV1CXS7"/>
<proteinExistence type="predicted"/>
<reference evidence="2" key="1">
    <citation type="submission" date="2023-03" db="EMBL/GenBank/DDBJ databases">
        <authorList>
            <person name="Julca I."/>
        </authorList>
    </citation>
    <scope>NUCLEOTIDE SEQUENCE</scope>
</reference>
<dbReference type="InterPro" id="IPR040256">
    <property type="entry name" value="At4g02000-like"/>
</dbReference>
<organism evidence="2 3">
    <name type="scientific">Oldenlandia corymbosa var. corymbosa</name>
    <dbReference type="NCBI Taxonomy" id="529605"/>
    <lineage>
        <taxon>Eukaryota</taxon>
        <taxon>Viridiplantae</taxon>
        <taxon>Streptophyta</taxon>
        <taxon>Embryophyta</taxon>
        <taxon>Tracheophyta</taxon>
        <taxon>Spermatophyta</taxon>
        <taxon>Magnoliopsida</taxon>
        <taxon>eudicotyledons</taxon>
        <taxon>Gunneridae</taxon>
        <taxon>Pentapetalae</taxon>
        <taxon>asterids</taxon>
        <taxon>lamiids</taxon>
        <taxon>Gentianales</taxon>
        <taxon>Rubiaceae</taxon>
        <taxon>Rubioideae</taxon>
        <taxon>Spermacoceae</taxon>
        <taxon>Hedyotis-Oldenlandia complex</taxon>
        <taxon>Oldenlandia</taxon>
    </lineage>
</organism>
<feature type="compositionally biased region" description="Polar residues" evidence="1">
    <location>
        <begin position="117"/>
        <end position="136"/>
    </location>
</feature>
<feature type="region of interest" description="Disordered" evidence="1">
    <location>
        <begin position="164"/>
        <end position="193"/>
    </location>
</feature>
<dbReference type="PANTHER" id="PTHR31286">
    <property type="entry name" value="GLYCINE-RICH CELL WALL STRUCTURAL PROTEIN 1.8-LIKE"/>
    <property type="match status" value="1"/>
</dbReference>
<dbReference type="PANTHER" id="PTHR31286:SF164">
    <property type="entry name" value="ZINC FINGER, CCHC-TYPE"/>
    <property type="match status" value="1"/>
</dbReference>
<sequence length="278" mass="31369">MSRPSVARDCVDVDLLHEFPKRILLGMEEYLYFQKVTYENLPDYCMECRKLGHATINCRHGNVKAASATATIEELRAKVVNQSTTGMKQSVPKKVGISLQTKPPPPEPVWKMKTLQEKATVQNTKQQTEGSSSGLTTKEKKDVPTDIGSLSPLVQQEKRLISKEQDQIDDKEEEHVHSKGNLTKEVESESETELVLDDARNELHSNYLLREDETKDDGDIGMNESAVEDMRLVVFDGEEIKKKRGRPRGSKTGVKVQGTETRRSTRLQGDSPQKFLNE</sequence>
<dbReference type="Proteomes" id="UP001161247">
    <property type="component" value="Chromosome 3"/>
</dbReference>
<feature type="compositionally biased region" description="Polar residues" evidence="1">
    <location>
        <begin position="266"/>
        <end position="278"/>
    </location>
</feature>